<accession>A0A6J7S690</accession>
<proteinExistence type="predicted"/>
<dbReference type="AlphaFoldDB" id="A0A6J7S690"/>
<gene>
    <name evidence="1" type="ORF">UFOPK4173_01299</name>
</gene>
<organism evidence="1">
    <name type="scientific">freshwater metagenome</name>
    <dbReference type="NCBI Taxonomy" id="449393"/>
    <lineage>
        <taxon>unclassified sequences</taxon>
        <taxon>metagenomes</taxon>
        <taxon>ecological metagenomes</taxon>
    </lineage>
</organism>
<dbReference type="EMBL" id="CAFBPW010000160">
    <property type="protein sequence ID" value="CAB5036834.1"/>
    <property type="molecule type" value="Genomic_DNA"/>
</dbReference>
<sequence>MIRTLVWVEVGDIGTGDVCNPCSISTTTRSNNLRGTGYIKVDYPANGCHRAVHTGNNTTEGPNRAHRRCHKGCPILSSVSNVADCVLNRPRAPSQTDLLMTNNSRQVHHDSSGVLGRPKRSEVNATARVNAMQRKLPPNYLTHRFKSCGGGLGGGVVTNHHDTHRVGIEPHGMSTDDRLINSSTAAFPYAAVLIDHKVVCNI</sequence>
<reference evidence="1" key="1">
    <citation type="submission" date="2020-05" db="EMBL/GenBank/DDBJ databases">
        <authorList>
            <person name="Chiriac C."/>
            <person name="Salcher M."/>
            <person name="Ghai R."/>
            <person name="Kavagutti S V."/>
        </authorList>
    </citation>
    <scope>NUCLEOTIDE SEQUENCE</scope>
</reference>
<evidence type="ECO:0000313" key="1">
    <source>
        <dbReference type="EMBL" id="CAB5036834.1"/>
    </source>
</evidence>
<name>A0A6J7S690_9ZZZZ</name>
<protein>
    <submittedName>
        <fullName evidence="1">Unannotated protein</fullName>
    </submittedName>
</protein>